<evidence type="ECO:0000313" key="2">
    <source>
        <dbReference type="EMBL" id="MEC5425187.1"/>
    </source>
</evidence>
<reference evidence="2 3" key="1">
    <citation type="journal article" date="2024" name="Int. J. Syst. Evol. Microbiol.">
        <title>Virgibacillus tibetensis sp. nov., isolated from salt lake on the Tibetan Plateau of China.</title>
        <authorList>
            <person name="Phurbu D."/>
            <person name="Liu Z.-X."/>
            <person name="Wang R."/>
            <person name="Zheng Y.-Y."/>
            <person name="Liu H.-C."/>
            <person name="Zhou Y.-G."/>
            <person name="Yu Y.-J."/>
            <person name="Li A.-H."/>
        </authorList>
    </citation>
    <scope>NUCLEOTIDE SEQUENCE [LARGE SCALE GENOMIC DNA]</scope>
    <source>
        <strain evidence="2 3">C22-A2</strain>
    </source>
</reference>
<evidence type="ECO:0000256" key="1">
    <source>
        <dbReference type="SAM" id="Phobius"/>
    </source>
</evidence>
<dbReference type="Proteomes" id="UP001335737">
    <property type="component" value="Unassembled WGS sequence"/>
</dbReference>
<proteinExistence type="predicted"/>
<keyword evidence="1" id="KW-0812">Transmembrane</keyword>
<dbReference type="EMBL" id="JARZFX010000011">
    <property type="protein sequence ID" value="MEC5425187.1"/>
    <property type="molecule type" value="Genomic_DNA"/>
</dbReference>
<evidence type="ECO:0000313" key="3">
    <source>
        <dbReference type="Proteomes" id="UP001335737"/>
    </source>
</evidence>
<name>A0ABU6KIP0_9BACI</name>
<keyword evidence="3" id="KW-1185">Reference proteome</keyword>
<keyword evidence="1" id="KW-1133">Transmembrane helix</keyword>
<feature type="transmembrane region" description="Helical" evidence="1">
    <location>
        <begin position="72"/>
        <end position="94"/>
    </location>
</feature>
<organism evidence="2 3">
    <name type="scientific">Virgibacillus tibetensis</name>
    <dbReference type="NCBI Taxonomy" id="3042313"/>
    <lineage>
        <taxon>Bacteria</taxon>
        <taxon>Bacillati</taxon>
        <taxon>Bacillota</taxon>
        <taxon>Bacilli</taxon>
        <taxon>Bacillales</taxon>
        <taxon>Bacillaceae</taxon>
        <taxon>Virgibacillus</taxon>
    </lineage>
</organism>
<accession>A0ABU6KIP0</accession>
<dbReference type="NCBIfam" id="TIGR01218">
    <property type="entry name" value="Gpos_tandem_5TM"/>
    <property type="match status" value="1"/>
</dbReference>
<feature type="transmembrane region" description="Helical" evidence="1">
    <location>
        <begin position="153"/>
        <end position="174"/>
    </location>
</feature>
<feature type="transmembrane region" description="Helical" evidence="1">
    <location>
        <begin position="100"/>
        <end position="120"/>
    </location>
</feature>
<feature type="transmembrane region" description="Helical" evidence="1">
    <location>
        <begin position="180"/>
        <end position="201"/>
    </location>
</feature>
<dbReference type="RefSeq" id="WP_327608740.1">
    <property type="nucleotide sequence ID" value="NZ_JARZFX010000011.1"/>
</dbReference>
<keyword evidence="1" id="KW-0472">Membrane</keyword>
<dbReference type="SUPFAM" id="SSF103473">
    <property type="entry name" value="MFS general substrate transporter"/>
    <property type="match status" value="1"/>
</dbReference>
<dbReference type="Pfam" id="PF04276">
    <property type="entry name" value="DUF443"/>
    <property type="match status" value="1"/>
</dbReference>
<dbReference type="InterPro" id="IPR036259">
    <property type="entry name" value="MFS_trans_sf"/>
</dbReference>
<dbReference type="InterPro" id="IPR005915">
    <property type="entry name" value="Tandem_5TM"/>
</dbReference>
<comment type="caution">
    <text evidence="2">The sequence shown here is derived from an EMBL/GenBank/DDBJ whole genome shotgun (WGS) entry which is preliminary data.</text>
</comment>
<gene>
    <name evidence="2" type="ORF">QGM71_17005</name>
</gene>
<sequence length="217" mass="25067">MNCEVQRLENNMRYRILTINGEQYILDMERSFWKIIFPFFVWMFPSTVFRVEDSSIVKRLKEPNKEKVGGSWVASLAGIGYFIGILLAPLMGYFEIPLSPLVNAILIVLALILVAIFYLAMSHRRKKKLENVIHLEKLSRRELWIRPNSKKQVFKLLAAYIWIVVLIGFSFLGYIETGNIIVLLAASSFTFVYLLSSRVTVQEGQTTVKFKDIKHAV</sequence>
<protein>
    <submittedName>
        <fullName evidence="2">DUF443 family protein</fullName>
    </submittedName>
</protein>